<dbReference type="InterPro" id="IPR037401">
    <property type="entry name" value="SnoaL-like"/>
</dbReference>
<dbReference type="NCBIfam" id="TIGR02096">
    <property type="entry name" value="ketosteroid isomerase-related protein"/>
    <property type="match status" value="1"/>
</dbReference>
<dbReference type="AlphaFoldDB" id="A0A7X1NVR9"/>
<name>A0A7X1NVR9_9DEIO</name>
<dbReference type="Pfam" id="PF12680">
    <property type="entry name" value="SnoaL_2"/>
    <property type="match status" value="1"/>
</dbReference>
<gene>
    <name evidence="2" type="ORF">F8S09_08300</name>
</gene>
<dbReference type="SUPFAM" id="SSF54427">
    <property type="entry name" value="NTF2-like"/>
    <property type="match status" value="1"/>
</dbReference>
<dbReference type="EMBL" id="WBSL01000002">
    <property type="protein sequence ID" value="MPY66691.1"/>
    <property type="molecule type" value="Genomic_DNA"/>
</dbReference>
<sequence length="149" mass="16387">MTTGDPTQTPQAQALDLVTRYYAAFNAGDAEGMLALLTDDVQHDVNEGETQRGLDAFRSFLAKMDAHYRERAEGVVVMATLDGRRAAAEFVIHGEYLKTDPGLPEAAGQRYVLPVGAFFEVRGSKIARVTNYYNLAEWTRQVNAGTEQA</sequence>
<protein>
    <submittedName>
        <fullName evidence="2">Isopropylmalate/homocitrate/citramalate synthase</fullName>
    </submittedName>
</protein>
<comment type="caution">
    <text evidence="2">The sequence shown here is derived from an EMBL/GenBank/DDBJ whole genome shotgun (WGS) entry which is preliminary data.</text>
</comment>
<keyword evidence="3" id="KW-1185">Reference proteome</keyword>
<dbReference type="InterPro" id="IPR032710">
    <property type="entry name" value="NTF2-like_dom_sf"/>
</dbReference>
<proteinExistence type="predicted"/>
<dbReference type="Gene3D" id="3.10.450.50">
    <property type="match status" value="1"/>
</dbReference>
<accession>A0A7X1NVR9</accession>
<reference evidence="2 3" key="1">
    <citation type="submission" date="2019-10" db="EMBL/GenBank/DDBJ databases">
        <title>Deinococcus sp. isolated from soil.</title>
        <authorList>
            <person name="Li Y."/>
            <person name="Wang J."/>
        </authorList>
    </citation>
    <scope>NUCLEOTIDE SEQUENCE [LARGE SCALE GENOMIC DNA]</scope>
    <source>
        <strain evidence="2 3">SDU3-2</strain>
    </source>
</reference>
<evidence type="ECO:0000313" key="2">
    <source>
        <dbReference type="EMBL" id="MPY66691.1"/>
    </source>
</evidence>
<dbReference type="CDD" id="cd00531">
    <property type="entry name" value="NTF2_like"/>
    <property type="match status" value="1"/>
</dbReference>
<evidence type="ECO:0000259" key="1">
    <source>
        <dbReference type="Pfam" id="PF12680"/>
    </source>
</evidence>
<dbReference type="InterPro" id="IPR011721">
    <property type="entry name" value="CHP02096"/>
</dbReference>
<feature type="domain" description="SnoaL-like" evidence="1">
    <location>
        <begin position="18"/>
        <end position="129"/>
    </location>
</feature>
<dbReference type="Proteomes" id="UP000484842">
    <property type="component" value="Unassembled WGS sequence"/>
</dbReference>
<evidence type="ECO:0000313" key="3">
    <source>
        <dbReference type="Proteomes" id="UP000484842"/>
    </source>
</evidence>
<organism evidence="2 3">
    <name type="scientific">Deinococcus terrestris</name>
    <dbReference type="NCBI Taxonomy" id="2651870"/>
    <lineage>
        <taxon>Bacteria</taxon>
        <taxon>Thermotogati</taxon>
        <taxon>Deinococcota</taxon>
        <taxon>Deinococci</taxon>
        <taxon>Deinococcales</taxon>
        <taxon>Deinococcaceae</taxon>
        <taxon>Deinococcus</taxon>
    </lineage>
</organism>
<dbReference type="RefSeq" id="WP_152870983.1">
    <property type="nucleotide sequence ID" value="NZ_WBSL01000002.1"/>
</dbReference>